<dbReference type="GO" id="GO:0009252">
    <property type="term" value="P:peptidoglycan biosynthetic process"/>
    <property type="evidence" value="ECO:0007669"/>
    <property type="project" value="UniProtKB-KW"/>
</dbReference>
<dbReference type="GO" id="GO:0008360">
    <property type="term" value="P:regulation of cell shape"/>
    <property type="evidence" value="ECO:0007669"/>
    <property type="project" value="UniProtKB-KW"/>
</dbReference>
<dbReference type="SUPFAM" id="SSF53822">
    <property type="entry name" value="Periplasmic binding protein-like I"/>
    <property type="match status" value="1"/>
</dbReference>
<dbReference type="EMBL" id="UOFU01000261">
    <property type="protein sequence ID" value="VAX02292.1"/>
    <property type="molecule type" value="Genomic_DNA"/>
</dbReference>
<protein>
    <submittedName>
        <fullName evidence="8">Penicillin-binding protein activator LpoA</fullName>
    </submittedName>
</protein>
<keyword evidence="1" id="KW-0732">Signal</keyword>
<dbReference type="Pfam" id="PF04348">
    <property type="entry name" value="LppC"/>
    <property type="match status" value="1"/>
</dbReference>
<dbReference type="GO" id="GO:0031241">
    <property type="term" value="C:periplasmic side of cell outer membrane"/>
    <property type="evidence" value="ECO:0007669"/>
    <property type="project" value="TreeGrafter"/>
</dbReference>
<evidence type="ECO:0000256" key="1">
    <source>
        <dbReference type="ARBA" id="ARBA00022729"/>
    </source>
</evidence>
<evidence type="ECO:0000256" key="6">
    <source>
        <dbReference type="ARBA" id="ARBA00023237"/>
    </source>
</evidence>
<accession>A0A3B1AEQ9</accession>
<evidence type="ECO:0000256" key="3">
    <source>
        <dbReference type="ARBA" id="ARBA00022984"/>
    </source>
</evidence>
<keyword evidence="2" id="KW-0133">Cell shape</keyword>
<gene>
    <name evidence="8" type="ORF">MNBD_GAMMA20-1060</name>
</gene>
<evidence type="ECO:0000256" key="2">
    <source>
        <dbReference type="ARBA" id="ARBA00022960"/>
    </source>
</evidence>
<evidence type="ECO:0000256" key="5">
    <source>
        <dbReference type="ARBA" id="ARBA00023139"/>
    </source>
</evidence>
<sequence length="675" mass="76054">MLDEKYRLSPYTSEPMTNLTQAHRSRRCPTPRIRALLAALCMALLASCASKPPPAPETTPSTEDTAQIQPLEKMVQQGRYLDAALAYSRLASRAEPPQREMYSLRAAELLKDGNYVPQSFQLLSEIQGADLGPKFHIRRTLLTADIALTRQRPNEALDVLNSITLQLAEDERDFRRRYHQLRAHTFEQLGDPLESTRERVLLEPLLDEPAAIQVNQAAILDTLQKLMPQALDDPAADELGGWLALAAIGKGVDDHLPADELITRWRAHYPLHPASEETITRLLAGRPQPLRRPEQIALILPLNPQDRYAKAAEAVRNGFFAAYYAQTVRPATNTDAITDSEAPLESTNATPAPIRLRIYEEGHSAETFDAVYQQAVADGADFIIGPLGKDAVNQLTAWESLPVPVLALNYGETNKTPPRNLFQLGLSPEQEAREVAERAWLDDHSRAAVITPSTPWGDRVAKAFNERWLKLGGHVVEIQHYDPKTNDYSLPIRRLLNVDESQERRKSVHRIIGKKVEFIPRRRQDIDFIFMAAFSRQARVIRPQLRFHHAPKVPVYTTSHAFSGNVDAQRDRDMNGVIFADMPWTLAPDETGQRIKADIARAWPGAAKRYTRLHALGVDAYRVIDQLNTLRRNRAGHFAGETGELSLDMANRLQRRLLWARFQRGVPQLLDTAEN</sequence>
<keyword evidence="5" id="KW-0564">Palmitate</keyword>
<organism evidence="8">
    <name type="scientific">hydrothermal vent metagenome</name>
    <dbReference type="NCBI Taxonomy" id="652676"/>
    <lineage>
        <taxon>unclassified sequences</taxon>
        <taxon>metagenomes</taxon>
        <taxon>ecological metagenomes</taxon>
    </lineage>
</organism>
<dbReference type="Gene3D" id="1.25.40.650">
    <property type="match status" value="1"/>
</dbReference>
<keyword evidence="3" id="KW-0573">Peptidoglycan synthesis</keyword>
<dbReference type="InterPro" id="IPR011990">
    <property type="entry name" value="TPR-like_helical_dom_sf"/>
</dbReference>
<dbReference type="AlphaFoldDB" id="A0A3B1AEQ9"/>
<evidence type="ECO:0000313" key="8">
    <source>
        <dbReference type="EMBL" id="VAX02292.1"/>
    </source>
</evidence>
<dbReference type="PANTHER" id="PTHR38038">
    <property type="entry name" value="PENICILLIN-BINDING PROTEIN ACTIVATOR LPOA"/>
    <property type="match status" value="1"/>
</dbReference>
<keyword evidence="6" id="KW-0998">Cell outer membrane</keyword>
<dbReference type="InterPro" id="IPR007443">
    <property type="entry name" value="LpoA"/>
</dbReference>
<dbReference type="CDD" id="cd06339">
    <property type="entry name" value="PBP1_YraM_LppC_lipoprotein-like"/>
    <property type="match status" value="1"/>
</dbReference>
<keyword evidence="7" id="KW-0449">Lipoprotein</keyword>
<name>A0A3B1AEQ9_9ZZZZ</name>
<keyword evidence="4" id="KW-0472">Membrane</keyword>
<dbReference type="GO" id="GO:0030234">
    <property type="term" value="F:enzyme regulator activity"/>
    <property type="evidence" value="ECO:0007669"/>
    <property type="project" value="TreeGrafter"/>
</dbReference>
<dbReference type="Gene3D" id="1.25.40.10">
    <property type="entry name" value="Tetratricopeptide repeat domain"/>
    <property type="match status" value="1"/>
</dbReference>
<evidence type="ECO:0000256" key="4">
    <source>
        <dbReference type="ARBA" id="ARBA00023136"/>
    </source>
</evidence>
<dbReference type="InterPro" id="IPR028082">
    <property type="entry name" value="Peripla_BP_I"/>
</dbReference>
<evidence type="ECO:0000256" key="7">
    <source>
        <dbReference type="ARBA" id="ARBA00023288"/>
    </source>
</evidence>
<reference evidence="8" key="1">
    <citation type="submission" date="2018-06" db="EMBL/GenBank/DDBJ databases">
        <authorList>
            <person name="Zhirakovskaya E."/>
        </authorList>
    </citation>
    <scope>NUCLEOTIDE SEQUENCE</scope>
</reference>
<dbReference type="Gene3D" id="3.40.50.2300">
    <property type="match status" value="2"/>
</dbReference>
<dbReference type="PANTHER" id="PTHR38038:SF1">
    <property type="entry name" value="PENICILLIN-BINDING PROTEIN ACTIVATOR LPOA"/>
    <property type="match status" value="1"/>
</dbReference>
<proteinExistence type="predicted"/>